<dbReference type="AlphaFoldDB" id="A0A367YC96"/>
<evidence type="ECO:0000313" key="3">
    <source>
        <dbReference type="Proteomes" id="UP000253472"/>
    </source>
</evidence>
<evidence type="ECO:0000313" key="2">
    <source>
        <dbReference type="EMBL" id="RCK62642.1"/>
    </source>
</evidence>
<sequence>MDLSNLSNTLPSTNTTAPNTSTAPASSQANLNHELTNHFKDAAKSVAALYNTSLNSHSNKNDKVIKSEFANAAKSVASLYKLSQSSHQTAHSKGYLQCLDDILSVLANDDDVEDWVLTKRIALLNQTNTRSQSAGDSHNLQPQQPVLSDSEEFSIPQDYEFNFSLDVRPPSSFRASIPPISVQHSQKQRVAVNNPHSRHNKKFIIPDDAIIEDLSESEEKELRQHQQHKLFSESPLKKKKKQLN</sequence>
<feature type="region of interest" description="Disordered" evidence="1">
    <location>
        <begin position="218"/>
        <end position="244"/>
    </location>
</feature>
<dbReference type="Pfam" id="PF15251">
    <property type="entry name" value="TAPR1-like"/>
    <property type="match status" value="1"/>
</dbReference>
<dbReference type="OrthoDB" id="21418at2759"/>
<organism evidence="2 3">
    <name type="scientific">Candida viswanathii</name>
    <dbReference type="NCBI Taxonomy" id="5486"/>
    <lineage>
        <taxon>Eukaryota</taxon>
        <taxon>Fungi</taxon>
        <taxon>Dikarya</taxon>
        <taxon>Ascomycota</taxon>
        <taxon>Saccharomycotina</taxon>
        <taxon>Pichiomycetes</taxon>
        <taxon>Debaryomycetaceae</taxon>
        <taxon>Candida/Lodderomyces clade</taxon>
        <taxon>Candida</taxon>
    </lineage>
</organism>
<gene>
    <name evidence="2" type="ORF">Cantr_09505</name>
</gene>
<feature type="region of interest" description="Disordered" evidence="1">
    <location>
        <begin position="1"/>
        <end position="28"/>
    </location>
</feature>
<keyword evidence="3" id="KW-1185">Reference proteome</keyword>
<accession>A0A367YC96</accession>
<comment type="caution">
    <text evidence="2">The sequence shown here is derived from an EMBL/GenBank/DDBJ whole genome shotgun (WGS) entry which is preliminary data.</text>
</comment>
<reference evidence="2 3" key="1">
    <citation type="submission" date="2018-06" db="EMBL/GenBank/DDBJ databases">
        <title>Whole genome sequencing of Candida tropicalis (genome annotated by CSBL at Korea University).</title>
        <authorList>
            <person name="Ahn J."/>
        </authorList>
    </citation>
    <scope>NUCLEOTIDE SEQUENCE [LARGE SCALE GENOMIC DNA]</scope>
    <source>
        <strain evidence="2 3">ATCC 20962</strain>
    </source>
</reference>
<feature type="region of interest" description="Disordered" evidence="1">
    <location>
        <begin position="129"/>
        <end position="148"/>
    </location>
</feature>
<dbReference type="InterPro" id="IPR029196">
    <property type="entry name" value="HAPSTR1-like"/>
</dbReference>
<name>A0A367YC96_9ASCO</name>
<dbReference type="PANTHER" id="PTHR38645">
    <property type="entry name" value="CHROMOSOME 9, WHOLE GENOME SHOTGUN SEQUENCE"/>
    <property type="match status" value="1"/>
</dbReference>
<proteinExistence type="predicted"/>
<feature type="compositionally biased region" description="Low complexity" evidence="1">
    <location>
        <begin position="1"/>
        <end position="27"/>
    </location>
</feature>
<evidence type="ECO:0000256" key="1">
    <source>
        <dbReference type="SAM" id="MobiDB-lite"/>
    </source>
</evidence>
<dbReference type="Proteomes" id="UP000253472">
    <property type="component" value="Unassembled WGS sequence"/>
</dbReference>
<dbReference type="PANTHER" id="PTHR38645:SF1">
    <property type="entry name" value="YALI0F12243P"/>
    <property type="match status" value="1"/>
</dbReference>
<protein>
    <submittedName>
        <fullName evidence="2">Uncharacterized protein</fullName>
    </submittedName>
</protein>
<dbReference type="EMBL" id="QLNQ01000025">
    <property type="protein sequence ID" value="RCK62642.1"/>
    <property type="molecule type" value="Genomic_DNA"/>
</dbReference>
<feature type="compositionally biased region" description="Polar residues" evidence="1">
    <location>
        <begin position="129"/>
        <end position="147"/>
    </location>
</feature>